<evidence type="ECO:0000256" key="10">
    <source>
        <dbReference type="SAM" id="MobiDB-lite"/>
    </source>
</evidence>
<feature type="binding site" evidence="9">
    <location>
        <position position="58"/>
    </location>
    <ligand>
        <name>ATP</name>
        <dbReference type="ChEBI" id="CHEBI:30616"/>
    </ligand>
</feature>
<dbReference type="EMBL" id="ML143387">
    <property type="protein sequence ID" value="TBU35009.1"/>
    <property type="molecule type" value="Genomic_DNA"/>
</dbReference>
<dbReference type="InterPro" id="IPR017441">
    <property type="entry name" value="Protein_kinase_ATP_BS"/>
</dbReference>
<feature type="binding site" evidence="7">
    <location>
        <position position="169"/>
    </location>
    <ligand>
        <name>ATP</name>
        <dbReference type="ChEBI" id="CHEBI:30616"/>
    </ligand>
</feature>
<evidence type="ECO:0000256" key="2">
    <source>
        <dbReference type="ARBA" id="ARBA00022679"/>
    </source>
</evidence>
<dbReference type="AlphaFoldDB" id="A0A4Q9N3B8"/>
<evidence type="ECO:0000259" key="11">
    <source>
        <dbReference type="PROSITE" id="PS50011"/>
    </source>
</evidence>
<protein>
    <submittedName>
        <fullName evidence="12">Kinase-like protein</fullName>
    </submittedName>
</protein>
<dbReference type="OrthoDB" id="541276at2759"/>
<keyword evidence="5 7" id="KW-0067">ATP-binding</keyword>
<evidence type="ECO:0000256" key="5">
    <source>
        <dbReference type="ARBA" id="ARBA00022840"/>
    </source>
</evidence>
<evidence type="ECO:0000256" key="6">
    <source>
        <dbReference type="PIRSR" id="PIRSR630616-1"/>
    </source>
</evidence>
<evidence type="ECO:0000256" key="1">
    <source>
        <dbReference type="ARBA" id="ARBA00022527"/>
    </source>
</evidence>
<feature type="region of interest" description="Disordered" evidence="10">
    <location>
        <begin position="371"/>
        <end position="392"/>
    </location>
</feature>
<name>A0A4Q9N3B8_9APHY</name>
<dbReference type="GO" id="GO:0005524">
    <property type="term" value="F:ATP binding"/>
    <property type="evidence" value="ECO:0007669"/>
    <property type="project" value="UniProtKB-UniRule"/>
</dbReference>
<proteinExistence type="predicted"/>
<feature type="domain" description="Protein kinase" evidence="11">
    <location>
        <begin position="20"/>
        <end position="286"/>
    </location>
</feature>
<dbReference type="Gene3D" id="1.10.510.10">
    <property type="entry name" value="Transferase(Phosphotransferase) domain 1"/>
    <property type="match status" value="1"/>
</dbReference>
<feature type="compositionally biased region" description="Low complexity" evidence="10">
    <location>
        <begin position="376"/>
        <end position="392"/>
    </location>
</feature>
<dbReference type="InterPro" id="IPR011009">
    <property type="entry name" value="Kinase-like_dom_sf"/>
</dbReference>
<dbReference type="InterPro" id="IPR030616">
    <property type="entry name" value="Aur-like"/>
</dbReference>
<evidence type="ECO:0000256" key="9">
    <source>
        <dbReference type="PROSITE-ProRule" id="PRU10141"/>
    </source>
</evidence>
<dbReference type="SMART" id="SM00220">
    <property type="entry name" value="S_TKc"/>
    <property type="match status" value="1"/>
</dbReference>
<dbReference type="PROSITE" id="PS00107">
    <property type="entry name" value="PROTEIN_KINASE_ATP"/>
    <property type="match status" value="1"/>
</dbReference>
<dbReference type="GO" id="GO:0004674">
    <property type="term" value="F:protein serine/threonine kinase activity"/>
    <property type="evidence" value="ECO:0007669"/>
    <property type="project" value="UniProtKB-KW"/>
</dbReference>
<dbReference type="Proteomes" id="UP000292957">
    <property type="component" value="Unassembled WGS sequence"/>
</dbReference>
<dbReference type="PROSITE" id="PS50011">
    <property type="entry name" value="PROTEIN_KINASE_DOM"/>
    <property type="match status" value="1"/>
</dbReference>
<keyword evidence="2" id="KW-0808">Transferase</keyword>
<dbReference type="Pfam" id="PF00069">
    <property type="entry name" value="Pkinase"/>
    <property type="match status" value="1"/>
</dbReference>
<keyword evidence="1" id="KW-0723">Serine/threonine-protein kinase</keyword>
<reference evidence="12" key="1">
    <citation type="submission" date="2019-01" db="EMBL/GenBank/DDBJ databases">
        <title>Draft genome sequences of three monokaryotic isolates of the white-rot basidiomycete fungus Dichomitus squalens.</title>
        <authorList>
            <consortium name="DOE Joint Genome Institute"/>
            <person name="Lopez S.C."/>
            <person name="Andreopoulos B."/>
            <person name="Pangilinan J."/>
            <person name="Lipzen A."/>
            <person name="Riley R."/>
            <person name="Ahrendt S."/>
            <person name="Ng V."/>
            <person name="Barry K."/>
            <person name="Daum C."/>
            <person name="Grigoriev I.V."/>
            <person name="Hilden K.S."/>
            <person name="Makela M.R."/>
            <person name="de Vries R.P."/>
        </authorList>
    </citation>
    <scope>NUCLEOTIDE SEQUENCE [LARGE SCALE GENOMIC DNA]</scope>
    <source>
        <strain evidence="12">OM18370.1</strain>
    </source>
</reference>
<feature type="cross-link" description="Glycyl lysine isopeptide (Lys-Gly) (interchain with G-Cter in SUMO2)" evidence="8">
    <location>
        <position position="152"/>
    </location>
</feature>
<gene>
    <name evidence="12" type="ORF">BD311DRAFT_200069</name>
</gene>
<evidence type="ECO:0000256" key="4">
    <source>
        <dbReference type="ARBA" id="ARBA00022777"/>
    </source>
</evidence>
<keyword evidence="4 12" id="KW-0418">Kinase</keyword>
<evidence type="ECO:0000256" key="8">
    <source>
        <dbReference type="PIRSR" id="PIRSR630616-3"/>
    </source>
</evidence>
<feature type="binding site" evidence="7">
    <location>
        <position position="54"/>
    </location>
    <ligand>
        <name>ATP</name>
        <dbReference type="ChEBI" id="CHEBI:30616"/>
    </ligand>
</feature>
<dbReference type="InterPro" id="IPR000719">
    <property type="entry name" value="Prot_kinase_dom"/>
</dbReference>
<feature type="active site" description="Proton acceptor" evidence="6">
    <location>
        <position position="150"/>
    </location>
</feature>
<keyword evidence="3 7" id="KW-0547">Nucleotide-binding</keyword>
<organism evidence="12">
    <name type="scientific">Dichomitus squalens</name>
    <dbReference type="NCBI Taxonomy" id="114155"/>
    <lineage>
        <taxon>Eukaryota</taxon>
        <taxon>Fungi</taxon>
        <taxon>Dikarya</taxon>
        <taxon>Basidiomycota</taxon>
        <taxon>Agaricomycotina</taxon>
        <taxon>Agaricomycetes</taxon>
        <taxon>Polyporales</taxon>
        <taxon>Polyporaceae</taxon>
        <taxon>Dichomitus</taxon>
    </lineage>
</organism>
<dbReference type="PANTHER" id="PTHR24350">
    <property type="entry name" value="SERINE/THREONINE-PROTEIN KINASE IAL-RELATED"/>
    <property type="match status" value="1"/>
</dbReference>
<evidence type="ECO:0000256" key="7">
    <source>
        <dbReference type="PIRSR" id="PIRSR630616-2"/>
    </source>
</evidence>
<evidence type="ECO:0000256" key="3">
    <source>
        <dbReference type="ARBA" id="ARBA00022741"/>
    </source>
</evidence>
<accession>A0A4Q9N3B8</accession>
<evidence type="ECO:0000313" key="12">
    <source>
        <dbReference type="EMBL" id="TBU35009.1"/>
    </source>
</evidence>
<sequence length="436" mass="48542">MPSASYTIPNLVSYVLDERYELLSVLGSGSYGVVYKALDLKPHSPSDAQFRAIKIVCKANRRPTQLEAVRREVELQSLVTGHPNIVGILDAFEDTNYFYLVLELCPGGDLFHQICSKRSYAGNDARLRRVFLQLVDAVEACHQRNIFHRDLKPDNILSNVDGSEIFLGDFGLATERTVANECGCGTQAYMSPEVISKNPYCTRFADIWALGVILVNMICGRHPWSIATPEDYCFSKWLADPNYLKQMLPISPGANNILLRIFQLEPLKRITLADLRKDVASLDTFFLSREELAVASDFAQYVAADLYWGYERRGHYRMRVPIPAAQPIHLPEARDITSRTETDPRTPIARQPSFMAQPKIEMPAPQGLFVAKDGDYSSGSDQTDSSGASSSSFVQRVDGAIKVGLEIDIAEAVLKAPRPERADFSPVPFSPVPVYG</sequence>
<dbReference type="SUPFAM" id="SSF56112">
    <property type="entry name" value="Protein kinase-like (PK-like)"/>
    <property type="match status" value="1"/>
</dbReference>